<dbReference type="Proteomes" id="UP000001936">
    <property type="component" value="Chromosome"/>
</dbReference>
<keyword evidence="1" id="KW-0472">Membrane</keyword>
<proteinExistence type="predicted"/>
<reference evidence="2 3" key="1">
    <citation type="journal article" date="2006" name="Proc. Natl. Acad. Sci. U.S.A.">
        <title>The partitioned Rhizobium etli genome: genetic and metabolic redundancy in seven interacting replicons.</title>
        <authorList>
            <person name="Gonzalez V."/>
            <person name="Santamaria R.I."/>
            <person name="Bustos P."/>
            <person name="Hernandez-Gonzalez I."/>
            <person name="Medrano-Soto A."/>
            <person name="Moreno-Hagelsieb G."/>
            <person name="Janga S.C."/>
            <person name="Ramirez M.A."/>
            <person name="Jimenez-Jacinto V."/>
            <person name="Collado-Vides J."/>
            <person name="Davila G."/>
        </authorList>
    </citation>
    <scope>NUCLEOTIDE SEQUENCE [LARGE SCALE GENOMIC DNA]</scope>
    <source>
        <strain evidence="3">ATCC 51251 / DSM 11541 / JCM 21823 / NBRC 15573 / CFN 42</strain>
    </source>
</reference>
<protein>
    <recommendedName>
        <fullName evidence="4">Glycosyltransferase RgtA/B/C/D-like domain-containing protein</fullName>
    </recommendedName>
</protein>
<feature type="transmembrane region" description="Helical" evidence="1">
    <location>
        <begin position="218"/>
        <end position="248"/>
    </location>
</feature>
<sequence length="565" mass="60777">MATAHDGDPVNPGADLQEVAAVTEPGNHAAYAAIGTGTGASKRPAARIRRLLSAEGAIILTALACAAMLALPGRTINAAFINDVLVFIDGAHRITFGQVPNRDFHTALGPLVFYLPAAGYQLTGNFGAAIPVGMAIVVVAFIPAMIRILVSRLKPSLAAALGIFLILILAAPINLGSSIWYPSFAMFYNRIGWVALGLLLVMYLTPQPGRGRNDAADALAAVFLLLVSFYTKATYGLAGTTFLVVILLDRQQRRWIMAALLLTGLAMIAIEFFWRGTVQHIEDLRAAARVSGGHDVASILKNLRENLSDLIVFAAFALAAIWQTRSFRDFLFSGFCMGAGLAIINQNAHSWGIITLYCGAVVLTQKAAWLQQGDEGRTAGGLPLPAGALSLLAALYLSPPIVHHAAALILHTSLAADKAGQSLGLPRFDDVREIDPPGGEPDFIRRYLDDIISGGALLQALPVPAERVFVLDFVNPFSAGLGIRPPTGDTAWFHWNRNINERAYIPPEVLFADVKIVMVPKTGINSLPLQALYGPFLSARFEIVQKTSEWTIYQWRQAKAQSEVQ</sequence>
<feature type="transmembrane region" description="Helical" evidence="1">
    <location>
        <begin position="51"/>
        <end position="71"/>
    </location>
</feature>
<evidence type="ECO:0008006" key="4">
    <source>
        <dbReference type="Google" id="ProtNLM"/>
    </source>
</evidence>
<evidence type="ECO:0000313" key="3">
    <source>
        <dbReference type="Proteomes" id="UP000001936"/>
    </source>
</evidence>
<feature type="transmembrane region" description="Helical" evidence="1">
    <location>
        <begin position="307"/>
        <end position="324"/>
    </location>
</feature>
<name>Q2K4Q6_RHIEC</name>
<dbReference type="RefSeq" id="WP_011426649.1">
    <property type="nucleotide sequence ID" value="NC_007761.1"/>
</dbReference>
<keyword evidence="3" id="KW-1185">Reference proteome</keyword>
<organism evidence="2 3">
    <name type="scientific">Rhizobium etli (strain ATCC 51251 / DSM 11541 / JCM 21823 / NBRC 15573 / CFN 42)</name>
    <dbReference type="NCBI Taxonomy" id="347834"/>
    <lineage>
        <taxon>Bacteria</taxon>
        <taxon>Pseudomonadati</taxon>
        <taxon>Pseudomonadota</taxon>
        <taxon>Alphaproteobacteria</taxon>
        <taxon>Hyphomicrobiales</taxon>
        <taxon>Rhizobiaceae</taxon>
        <taxon>Rhizobium/Agrobacterium group</taxon>
        <taxon>Rhizobium</taxon>
    </lineage>
</organism>
<feature type="transmembrane region" description="Helical" evidence="1">
    <location>
        <begin position="254"/>
        <end position="274"/>
    </location>
</feature>
<dbReference type="HOGENOM" id="CLU_515673_0_0_5"/>
<evidence type="ECO:0000313" key="2">
    <source>
        <dbReference type="EMBL" id="ABC92180.1"/>
    </source>
</evidence>
<evidence type="ECO:0000256" key="1">
    <source>
        <dbReference type="SAM" id="Phobius"/>
    </source>
</evidence>
<dbReference type="eggNOG" id="ENOG5031AQ5">
    <property type="taxonomic scope" value="Bacteria"/>
</dbReference>
<dbReference type="EMBL" id="CP000133">
    <property type="protein sequence ID" value="ABC92180.1"/>
    <property type="molecule type" value="Genomic_DNA"/>
</dbReference>
<dbReference type="KEGG" id="ret:RHE_CH03423"/>
<keyword evidence="1" id="KW-0812">Transmembrane</keyword>
<feature type="transmembrane region" description="Helical" evidence="1">
    <location>
        <begin position="128"/>
        <end position="150"/>
    </location>
</feature>
<accession>Q2K4Q6</accession>
<dbReference type="AlphaFoldDB" id="Q2K4Q6"/>
<feature type="transmembrane region" description="Helical" evidence="1">
    <location>
        <begin position="187"/>
        <end position="206"/>
    </location>
</feature>
<keyword evidence="1" id="KW-1133">Transmembrane helix</keyword>
<feature type="transmembrane region" description="Helical" evidence="1">
    <location>
        <begin position="157"/>
        <end position="181"/>
    </location>
</feature>
<gene>
    <name evidence="2" type="ordered locus">RHE_CH03423</name>
</gene>